<reference evidence="1" key="1">
    <citation type="submission" date="2021-01" db="EMBL/GenBank/DDBJ databases">
        <authorList>
            <person name="Corre E."/>
            <person name="Pelletier E."/>
            <person name="Niang G."/>
            <person name="Scheremetjew M."/>
            <person name="Finn R."/>
            <person name="Kale V."/>
            <person name="Holt S."/>
            <person name="Cochrane G."/>
            <person name="Meng A."/>
            <person name="Brown T."/>
            <person name="Cohen L."/>
        </authorList>
    </citation>
    <scope>NUCLEOTIDE SEQUENCE</scope>
    <source>
        <strain evidence="1">RCC3387</strain>
    </source>
</reference>
<name>A0A7S2Q9K8_9DINO</name>
<gene>
    <name evidence="1" type="ORF">BRAN1462_LOCUS54341</name>
</gene>
<sequence>MAALGGGDAAVCFSAGVTEQGMCRLIRLQGDSVVVHEAAVVAASSLTRHWVLVPAGLGRALACYQSSEHAGQHRGVCRVVERSDAERRSAPNAAALGAVGDAGALGLGVGPPSVVSEGRTFDLALASLFDDTVLACFADASARDRGTCRVLWGPWVWRASEAHVCGGGDGAAAACVA</sequence>
<organism evidence="1">
    <name type="scientific">Zooxanthella nutricula</name>
    <dbReference type="NCBI Taxonomy" id="1333877"/>
    <lineage>
        <taxon>Eukaryota</taxon>
        <taxon>Sar</taxon>
        <taxon>Alveolata</taxon>
        <taxon>Dinophyceae</taxon>
        <taxon>Peridiniales</taxon>
        <taxon>Peridiniales incertae sedis</taxon>
        <taxon>Zooxanthella</taxon>
    </lineage>
</organism>
<proteinExistence type="predicted"/>
<accession>A0A7S2Q9K8</accession>
<dbReference type="AlphaFoldDB" id="A0A7S2Q9K8"/>
<dbReference type="EMBL" id="HBGW01085766">
    <property type="protein sequence ID" value="CAD9636519.1"/>
    <property type="molecule type" value="Transcribed_RNA"/>
</dbReference>
<protein>
    <submittedName>
        <fullName evidence="1">Uncharacterized protein</fullName>
    </submittedName>
</protein>
<evidence type="ECO:0000313" key="1">
    <source>
        <dbReference type="EMBL" id="CAD9636519.1"/>
    </source>
</evidence>